<evidence type="ECO:0000256" key="1">
    <source>
        <dbReference type="SAM" id="MobiDB-lite"/>
    </source>
</evidence>
<name>A0ABR7W8I2_9ACTN</name>
<keyword evidence="2" id="KW-0472">Membrane</keyword>
<feature type="compositionally biased region" description="Pro residues" evidence="1">
    <location>
        <begin position="171"/>
        <end position="186"/>
    </location>
</feature>
<evidence type="ECO:0000313" key="3">
    <source>
        <dbReference type="EMBL" id="MBD1319083.1"/>
    </source>
</evidence>
<evidence type="ECO:0000313" key="4">
    <source>
        <dbReference type="Proteomes" id="UP000602395"/>
    </source>
</evidence>
<sequence>MTAPTQPAPPDQGTRPDRPDAMSIATELWAVVIIGQIVAFIGQYPSLRDAWDRQIRTLPADTPREQVDLLTSNGTLIVVLAIFGVALTVVSAGLVLLTRNGYNWARLIVAAMGVFITVNLVFSLFGDVAPRWVMIPMIISGVAGVGASVLLLRRESEQYCRDMAAHRKRPPQPPQYPQHPQYPPHPQYSQHPHHPQQPQHQPGPPTGGPQWSPSPGDHHRATPQSWPYGDGQHSPPEPQSTRPQSNEGNESRGES</sequence>
<feature type="compositionally biased region" description="Polar residues" evidence="1">
    <location>
        <begin position="239"/>
        <end position="248"/>
    </location>
</feature>
<protein>
    <submittedName>
        <fullName evidence="3">Uncharacterized protein</fullName>
    </submittedName>
</protein>
<accession>A0ABR7W8I2</accession>
<feature type="transmembrane region" description="Helical" evidence="2">
    <location>
        <begin position="76"/>
        <end position="97"/>
    </location>
</feature>
<keyword evidence="2" id="KW-1133">Transmembrane helix</keyword>
<feature type="transmembrane region" description="Helical" evidence="2">
    <location>
        <begin position="104"/>
        <end position="126"/>
    </location>
</feature>
<keyword evidence="2" id="KW-0812">Transmembrane</keyword>
<evidence type="ECO:0000256" key="2">
    <source>
        <dbReference type="SAM" id="Phobius"/>
    </source>
</evidence>
<dbReference type="Proteomes" id="UP000602395">
    <property type="component" value="Unassembled WGS sequence"/>
</dbReference>
<proteinExistence type="predicted"/>
<feature type="transmembrane region" description="Helical" evidence="2">
    <location>
        <begin position="21"/>
        <end position="42"/>
    </location>
</feature>
<reference evidence="3 4" key="1">
    <citation type="submission" date="2020-09" db="EMBL/GenBank/DDBJ databases">
        <title>Novel species in genus Gordonia.</title>
        <authorList>
            <person name="Zhang G."/>
        </authorList>
    </citation>
    <scope>NUCLEOTIDE SEQUENCE [LARGE SCALE GENOMIC DNA]</scope>
    <source>
        <strain evidence="3 4">ON-33</strain>
    </source>
</reference>
<comment type="caution">
    <text evidence="3">The sequence shown here is derived from an EMBL/GenBank/DDBJ whole genome shotgun (WGS) entry which is preliminary data.</text>
</comment>
<keyword evidence="4" id="KW-1185">Reference proteome</keyword>
<feature type="region of interest" description="Disordered" evidence="1">
    <location>
        <begin position="164"/>
        <end position="255"/>
    </location>
</feature>
<organism evidence="3 4">
    <name type="scientific">Gordonia hankookensis</name>
    <dbReference type="NCBI Taxonomy" id="589403"/>
    <lineage>
        <taxon>Bacteria</taxon>
        <taxon>Bacillati</taxon>
        <taxon>Actinomycetota</taxon>
        <taxon>Actinomycetes</taxon>
        <taxon>Mycobacteriales</taxon>
        <taxon>Gordoniaceae</taxon>
        <taxon>Gordonia</taxon>
    </lineage>
</organism>
<dbReference type="EMBL" id="JACWMS010000001">
    <property type="protein sequence ID" value="MBD1319083.1"/>
    <property type="molecule type" value="Genomic_DNA"/>
</dbReference>
<gene>
    <name evidence="3" type="ORF">IDF66_05765</name>
</gene>
<dbReference type="RefSeq" id="WP_190266006.1">
    <property type="nucleotide sequence ID" value="NZ_BAABAD010000003.1"/>
</dbReference>
<feature type="transmembrane region" description="Helical" evidence="2">
    <location>
        <begin position="132"/>
        <end position="152"/>
    </location>
</feature>